<sequence length="58" mass="6311">MTPAESISRCVLVLRLHRHSVHGNAKHVIAARPHPVAAHGQLEPMVPQSGKVKFAKNT</sequence>
<accession>A0ABZ0S962</accession>
<reference evidence="1 2" key="1">
    <citation type="journal article" date="2023" name="Microorganisms">
        <title>Thiorhodovibrio frisius and Trv. litoralis spp. nov., Two Novel Members from a Clade of Fastidious Purple Sulfur Bacteria That Exhibit Unique Red-Shifted Light-Harvesting Capabilities.</title>
        <authorList>
            <person name="Methner A."/>
            <person name="Kuzyk S.B."/>
            <person name="Petersen J."/>
            <person name="Bauer S."/>
            <person name="Brinkmann H."/>
            <person name="Sichau K."/>
            <person name="Wanner G."/>
            <person name="Wolf J."/>
            <person name="Neumann-Schaal M."/>
            <person name="Henke P."/>
            <person name="Tank M."/>
            <person name="Sproer C."/>
            <person name="Bunk B."/>
            <person name="Overmann J."/>
        </authorList>
    </citation>
    <scope>NUCLEOTIDE SEQUENCE [LARGE SCALE GENOMIC DNA]</scope>
    <source>
        <strain evidence="1 2">DSM 6702</strain>
    </source>
</reference>
<organism evidence="1 2">
    <name type="scientific">Thiorhodovibrio winogradskyi</name>
    <dbReference type="NCBI Taxonomy" id="77007"/>
    <lineage>
        <taxon>Bacteria</taxon>
        <taxon>Pseudomonadati</taxon>
        <taxon>Pseudomonadota</taxon>
        <taxon>Gammaproteobacteria</taxon>
        <taxon>Chromatiales</taxon>
        <taxon>Chromatiaceae</taxon>
        <taxon>Thiorhodovibrio</taxon>
    </lineage>
</organism>
<dbReference type="EMBL" id="CP121472">
    <property type="protein sequence ID" value="WPL17070.1"/>
    <property type="molecule type" value="Genomic_DNA"/>
</dbReference>
<evidence type="ECO:0000313" key="1">
    <source>
        <dbReference type="EMBL" id="WPL17070.1"/>
    </source>
</evidence>
<evidence type="ECO:0000313" key="2">
    <source>
        <dbReference type="Proteomes" id="UP001432180"/>
    </source>
</evidence>
<dbReference type="Proteomes" id="UP001432180">
    <property type="component" value="Chromosome"/>
</dbReference>
<gene>
    <name evidence="1" type="ORF">Thiowin_02056</name>
</gene>
<name>A0ABZ0S962_9GAMM</name>
<keyword evidence="2" id="KW-1185">Reference proteome</keyword>
<protein>
    <recommendedName>
        <fullName evidence="3">Transposase</fullName>
    </recommendedName>
</protein>
<proteinExistence type="predicted"/>
<evidence type="ECO:0008006" key="3">
    <source>
        <dbReference type="Google" id="ProtNLM"/>
    </source>
</evidence>